<dbReference type="InterPro" id="IPR029523">
    <property type="entry name" value="INO80B/Ies2"/>
</dbReference>
<accession>A0AAD4SRR8</accession>
<dbReference type="PANTHER" id="PTHR21561">
    <property type="entry name" value="INO80 COMPLEX SUBUNIT B"/>
    <property type="match status" value="1"/>
</dbReference>
<feature type="compositionally biased region" description="Polar residues" evidence="1">
    <location>
        <begin position="37"/>
        <end position="47"/>
    </location>
</feature>
<dbReference type="PANTHER" id="PTHR21561:SF25">
    <property type="entry name" value="OS03G0811500 PROTEIN"/>
    <property type="match status" value="1"/>
</dbReference>
<feature type="compositionally biased region" description="Basic and acidic residues" evidence="1">
    <location>
        <begin position="250"/>
        <end position="266"/>
    </location>
</feature>
<comment type="caution">
    <text evidence="3">The sequence shown here is derived from an EMBL/GenBank/DDBJ whole genome shotgun (WGS) entry which is preliminary data.</text>
</comment>
<feature type="domain" description="INO80 complex subunit B-like conserved region" evidence="2">
    <location>
        <begin position="442"/>
        <end position="527"/>
    </location>
</feature>
<feature type="compositionally biased region" description="Basic and acidic residues" evidence="1">
    <location>
        <begin position="478"/>
        <end position="499"/>
    </location>
</feature>
<proteinExistence type="predicted"/>
<feature type="region of interest" description="Disordered" evidence="1">
    <location>
        <begin position="1"/>
        <end position="235"/>
    </location>
</feature>
<feature type="compositionally biased region" description="Acidic residues" evidence="1">
    <location>
        <begin position="361"/>
        <end position="374"/>
    </location>
</feature>
<feature type="region of interest" description="Disordered" evidence="1">
    <location>
        <begin position="392"/>
        <end position="436"/>
    </location>
</feature>
<evidence type="ECO:0000256" key="1">
    <source>
        <dbReference type="SAM" id="MobiDB-lite"/>
    </source>
</evidence>
<dbReference type="GO" id="GO:0006338">
    <property type="term" value="P:chromatin remodeling"/>
    <property type="evidence" value="ECO:0007669"/>
    <property type="project" value="InterPro"/>
</dbReference>
<dbReference type="Pfam" id="PF04795">
    <property type="entry name" value="PAPA-1"/>
    <property type="match status" value="1"/>
</dbReference>
<keyword evidence="4" id="KW-1185">Reference proteome</keyword>
<evidence type="ECO:0000313" key="3">
    <source>
        <dbReference type="EMBL" id="KAI3918928.1"/>
    </source>
</evidence>
<dbReference type="InterPro" id="IPR006880">
    <property type="entry name" value="INO80B_C"/>
</dbReference>
<feature type="region of interest" description="Disordered" evidence="1">
    <location>
        <begin position="477"/>
        <end position="499"/>
    </location>
</feature>
<sequence>MEGFGVPGFDNVAQAVRKKRSSASRRPRPDSSTPPSDNVSKVSSDENNGYEANFRRKEFNLNTLSAKVPSANKAEGETSYKRLKKDGGSFGEVDGYYKNGSSKGSSEHGRNKLDLKRCSEGVLAPANWKSTGKVEEYSQSRSDKLENDMVNGNNDERRPSDGIGNENKLRKVKLKVGSVTRTLHAKSSADGGSGGEPSMKLSRSLEAPRPRPKLILQDNSDDDESPPPLKGIGLQGVRWKDFSCEGFGQVKEESSKKKMVEESERVRKSKRPPKRRVLDGEFYDGEEDEEIRYLEKLRMSKASMDSGTDCDDDEEGGSKKHRKISRVSKIRMVNEDYKDDVEYASSRSGKKKSRSDRGSDDAEYVEELVSDEDPDVKRKKLKKDTDDLVMEGKKEMTLTTRQRALQSGKDISSASGTSLIEFPNGLPPAPPRKNKEKLSEVEQQLKKAEAAQRRRLQVEKAARESEAEAIRKILGQDSSRKKREDKLKKRRDEIAQEKADNAITLPPNTIRWTSNPAGTTVTFSQEIGLPSLFSSKPISYPPPREKCAGPSCTNAYRYRDSKTKLPLCSLECYRAVQELMQ</sequence>
<gene>
    <name evidence="3" type="ORF">MKW98_017376</name>
</gene>
<dbReference type="GO" id="GO:0031011">
    <property type="term" value="C:Ino80 complex"/>
    <property type="evidence" value="ECO:0007669"/>
    <property type="project" value="InterPro"/>
</dbReference>
<evidence type="ECO:0000259" key="2">
    <source>
        <dbReference type="SMART" id="SM01406"/>
    </source>
</evidence>
<dbReference type="CDD" id="cd23021">
    <property type="entry name" value="zf-HIT_IN80B"/>
    <property type="match status" value="1"/>
</dbReference>
<dbReference type="EMBL" id="JAJJMB010008951">
    <property type="protein sequence ID" value="KAI3918928.1"/>
    <property type="molecule type" value="Genomic_DNA"/>
</dbReference>
<organism evidence="3 4">
    <name type="scientific">Papaver atlanticum</name>
    <dbReference type="NCBI Taxonomy" id="357466"/>
    <lineage>
        <taxon>Eukaryota</taxon>
        <taxon>Viridiplantae</taxon>
        <taxon>Streptophyta</taxon>
        <taxon>Embryophyta</taxon>
        <taxon>Tracheophyta</taxon>
        <taxon>Spermatophyta</taxon>
        <taxon>Magnoliopsida</taxon>
        <taxon>Ranunculales</taxon>
        <taxon>Papaveraceae</taxon>
        <taxon>Papaveroideae</taxon>
        <taxon>Papaver</taxon>
    </lineage>
</organism>
<feature type="compositionally biased region" description="Polar residues" evidence="1">
    <location>
        <begin position="397"/>
        <end position="418"/>
    </location>
</feature>
<feature type="region of interest" description="Disordered" evidence="1">
    <location>
        <begin position="249"/>
        <end position="281"/>
    </location>
</feature>
<feature type="region of interest" description="Disordered" evidence="1">
    <location>
        <begin position="298"/>
        <end position="375"/>
    </location>
</feature>
<feature type="compositionally biased region" description="Basic and acidic residues" evidence="1">
    <location>
        <begin position="105"/>
        <end position="119"/>
    </location>
</feature>
<dbReference type="Pfam" id="PF04438">
    <property type="entry name" value="zf-HIT"/>
    <property type="match status" value="1"/>
</dbReference>
<feature type="compositionally biased region" description="Basic residues" evidence="1">
    <location>
        <begin position="16"/>
        <end position="26"/>
    </location>
</feature>
<name>A0AAD4SRR8_9MAGN</name>
<evidence type="ECO:0000313" key="4">
    <source>
        <dbReference type="Proteomes" id="UP001202328"/>
    </source>
</evidence>
<dbReference type="AlphaFoldDB" id="A0AAD4SRR8"/>
<dbReference type="Proteomes" id="UP001202328">
    <property type="component" value="Unassembled WGS sequence"/>
</dbReference>
<feature type="compositionally biased region" description="Basic residues" evidence="1">
    <location>
        <begin position="319"/>
        <end position="329"/>
    </location>
</feature>
<protein>
    <recommendedName>
        <fullName evidence="2">INO80 complex subunit B-like conserved region domain-containing protein</fullName>
    </recommendedName>
</protein>
<reference evidence="3" key="1">
    <citation type="submission" date="2022-04" db="EMBL/GenBank/DDBJ databases">
        <title>A functionally conserved STORR gene fusion in Papaver species that diverged 16.8 million years ago.</title>
        <authorList>
            <person name="Catania T."/>
        </authorList>
    </citation>
    <scope>NUCLEOTIDE SEQUENCE</scope>
    <source>
        <strain evidence="3">S-188037</strain>
    </source>
</reference>
<dbReference type="InterPro" id="IPR007529">
    <property type="entry name" value="Znf_HIT"/>
</dbReference>
<feature type="compositionally biased region" description="Basic and acidic residues" evidence="1">
    <location>
        <begin position="132"/>
        <end position="147"/>
    </location>
</feature>
<dbReference type="SMART" id="SM01406">
    <property type="entry name" value="PAPA-1"/>
    <property type="match status" value="1"/>
</dbReference>